<evidence type="ECO:0000313" key="7">
    <source>
        <dbReference type="EMBL" id="OCC15027.1"/>
    </source>
</evidence>
<feature type="transmembrane region" description="Helical" evidence="5">
    <location>
        <begin position="171"/>
        <end position="188"/>
    </location>
</feature>
<dbReference type="PANTHER" id="PTHR37422:SF17">
    <property type="entry name" value="O-ANTIGEN LIGASE"/>
    <property type="match status" value="1"/>
</dbReference>
<dbReference type="PANTHER" id="PTHR37422">
    <property type="entry name" value="TEICHURONIC ACID BIOSYNTHESIS PROTEIN TUAE"/>
    <property type="match status" value="1"/>
</dbReference>
<keyword evidence="8" id="KW-1185">Reference proteome</keyword>
<feature type="transmembrane region" description="Helical" evidence="5">
    <location>
        <begin position="115"/>
        <end position="133"/>
    </location>
</feature>
<keyword evidence="2 5" id="KW-0812">Transmembrane</keyword>
<evidence type="ECO:0000256" key="3">
    <source>
        <dbReference type="ARBA" id="ARBA00022989"/>
    </source>
</evidence>
<proteinExistence type="predicted"/>
<feature type="transmembrane region" description="Helical" evidence="5">
    <location>
        <begin position="52"/>
        <end position="69"/>
    </location>
</feature>
<feature type="transmembrane region" description="Helical" evidence="5">
    <location>
        <begin position="76"/>
        <end position="95"/>
    </location>
</feature>
<dbReference type="InterPro" id="IPR051533">
    <property type="entry name" value="WaaL-like"/>
</dbReference>
<feature type="transmembrane region" description="Helical" evidence="5">
    <location>
        <begin position="373"/>
        <end position="389"/>
    </location>
</feature>
<feature type="transmembrane region" description="Helical" evidence="5">
    <location>
        <begin position="200"/>
        <end position="220"/>
    </location>
</feature>
<dbReference type="EMBL" id="MAGO01000007">
    <property type="protein sequence ID" value="OCC15027.1"/>
    <property type="molecule type" value="Genomic_DNA"/>
</dbReference>
<feature type="domain" description="O-antigen ligase-related" evidence="6">
    <location>
        <begin position="156"/>
        <end position="323"/>
    </location>
</feature>
<gene>
    <name evidence="7" type="ORF">DBT_1513</name>
</gene>
<dbReference type="Proteomes" id="UP000093080">
    <property type="component" value="Unassembled WGS sequence"/>
</dbReference>
<evidence type="ECO:0000256" key="4">
    <source>
        <dbReference type="ARBA" id="ARBA00023136"/>
    </source>
</evidence>
<comment type="subcellular location">
    <subcellularLocation>
        <location evidence="1">Membrane</location>
        <topology evidence="1">Multi-pass membrane protein</topology>
    </subcellularLocation>
</comment>
<dbReference type="STRING" id="1156395.DBT_1513"/>
<accession>A0A1B9F507</accession>
<evidence type="ECO:0000256" key="5">
    <source>
        <dbReference type="SAM" id="Phobius"/>
    </source>
</evidence>
<evidence type="ECO:0000259" key="6">
    <source>
        <dbReference type="Pfam" id="PF04932"/>
    </source>
</evidence>
<evidence type="ECO:0000313" key="8">
    <source>
        <dbReference type="Proteomes" id="UP000093080"/>
    </source>
</evidence>
<protein>
    <submittedName>
        <fullName evidence="7">O-antigen polymerase</fullName>
    </submittedName>
</protein>
<feature type="transmembrane region" description="Helical" evidence="5">
    <location>
        <begin position="145"/>
        <end position="165"/>
    </location>
</feature>
<keyword evidence="4 5" id="KW-0472">Membrane</keyword>
<sequence>MLIAMPFEKTRLLKLIRTPLFILACISIGFLVVRTLFSILEIPEIKDQHIEDALKFGRLWLFLVIAFWINGSTKLALRVLFLAFIGFIVGMISSIDTDLLTTIIKGERTGFHLRITPFGLYSATIITGLIIFSKRLIANSFKRKMNFFILFGITIAIVLLLEGLIATQARGAWLAFALVFPVVVFSILKKSDLTHAHKQALSVAMALTICLFVFIIALNFEIIKNRFLGQIETFTQNREYIIEKVPETGIGQRLHLYSFAIQKWREHPIFGWGTGTTQYLISHSQREDLKINSWKGGRVWFDHLHSTYLEFLVRFGLIGTGLLFASIFILLKEVINAYKKGALPFDIFLFTISSWAMAAIWCLFDFRLLHWDWRFYWMIISGVGTSFVLKKD</sequence>
<feature type="transmembrane region" description="Helical" evidence="5">
    <location>
        <begin position="343"/>
        <end position="361"/>
    </location>
</feature>
<comment type="caution">
    <text evidence="7">The sequence shown here is derived from an EMBL/GenBank/DDBJ whole genome shotgun (WGS) entry which is preliminary data.</text>
</comment>
<keyword evidence="3 5" id="KW-1133">Transmembrane helix</keyword>
<evidence type="ECO:0000256" key="1">
    <source>
        <dbReference type="ARBA" id="ARBA00004141"/>
    </source>
</evidence>
<dbReference type="InterPro" id="IPR007016">
    <property type="entry name" value="O-antigen_ligase-rel_domated"/>
</dbReference>
<evidence type="ECO:0000256" key="2">
    <source>
        <dbReference type="ARBA" id="ARBA00022692"/>
    </source>
</evidence>
<dbReference type="AlphaFoldDB" id="A0A1B9F507"/>
<name>A0A1B9F507_9BACT</name>
<feature type="transmembrane region" description="Helical" evidence="5">
    <location>
        <begin position="20"/>
        <end position="40"/>
    </location>
</feature>
<dbReference type="Pfam" id="PF04932">
    <property type="entry name" value="Wzy_C"/>
    <property type="match status" value="1"/>
</dbReference>
<feature type="transmembrane region" description="Helical" evidence="5">
    <location>
        <begin position="311"/>
        <end position="331"/>
    </location>
</feature>
<reference evidence="7 8" key="1">
    <citation type="submission" date="2016-06" db="EMBL/GenBank/DDBJ databases">
        <title>Respiratory ammonification of nitrate coupled to the oxidation of elemental sulfur in deep-sea autotrophic thermophilic bacteria.</title>
        <authorList>
            <person name="Slobodkina G.B."/>
            <person name="Mardanov A.V."/>
            <person name="Ravin N.V."/>
            <person name="Frolova A.A."/>
            <person name="Viryasiv M.B."/>
            <person name="Chernyh N.A."/>
            <person name="Bonch-Osmolovskaya E.A."/>
            <person name="Slobodkin A.I."/>
        </authorList>
    </citation>
    <scope>NUCLEOTIDE SEQUENCE [LARGE SCALE GENOMIC DNA]</scope>
    <source>
        <strain evidence="7 8">S69</strain>
    </source>
</reference>
<dbReference type="GO" id="GO:0016020">
    <property type="term" value="C:membrane"/>
    <property type="evidence" value="ECO:0007669"/>
    <property type="project" value="UniProtKB-SubCell"/>
</dbReference>
<organism evidence="7 8">
    <name type="scientific">Dissulfuribacter thermophilus</name>
    <dbReference type="NCBI Taxonomy" id="1156395"/>
    <lineage>
        <taxon>Bacteria</taxon>
        <taxon>Pseudomonadati</taxon>
        <taxon>Thermodesulfobacteriota</taxon>
        <taxon>Dissulfuribacteria</taxon>
        <taxon>Dissulfuribacterales</taxon>
        <taxon>Dissulfuribacteraceae</taxon>
        <taxon>Dissulfuribacter</taxon>
    </lineage>
</organism>